<keyword evidence="8" id="KW-0496">Mitochondrion</keyword>
<evidence type="ECO:0000256" key="1">
    <source>
        <dbReference type="ARBA" id="ARBA00004273"/>
    </source>
</evidence>
<keyword evidence="5" id="KW-0375">Hydrogen ion transport</keyword>
<dbReference type="GO" id="GO:0005743">
    <property type="term" value="C:mitochondrial inner membrane"/>
    <property type="evidence" value="ECO:0007669"/>
    <property type="project" value="UniProtKB-SubCell"/>
</dbReference>
<dbReference type="Proteomes" id="UP000054560">
    <property type="component" value="Unassembled WGS sequence"/>
</dbReference>
<gene>
    <name evidence="11" type="ORF">SARC_00257</name>
</gene>
<dbReference type="GO" id="GO:0015078">
    <property type="term" value="F:proton transmembrane transporter activity"/>
    <property type="evidence" value="ECO:0007669"/>
    <property type="project" value="InterPro"/>
</dbReference>
<accession>A0A0L0GFL3</accession>
<dbReference type="PANTHER" id="PTHR12700">
    <property type="entry name" value="ATP SYNTHASE SUBUNIT D, MITOCHONDRIAL"/>
    <property type="match status" value="1"/>
</dbReference>
<dbReference type="InterPro" id="IPR036228">
    <property type="entry name" value="ATP_synth_F0_dsu_sf_mt"/>
</dbReference>
<sequence>MAAPAKIGRQFDFSKLLKALGPELKDGVGRLAGQHASAKENLSKLTAQPPKIDWAFYRSNVSTPGLVDAAEKAYNSFKYPKPEDTKSEAHKVRRTDMAKKAEAAAINADKRLKDLERQLAALKAEKDLASVTVAEALAANPKWAKEIEEDLRNEKWVP</sequence>
<dbReference type="GeneID" id="25900761"/>
<evidence type="ECO:0000256" key="2">
    <source>
        <dbReference type="ARBA" id="ARBA00006842"/>
    </source>
</evidence>
<dbReference type="OrthoDB" id="35799at2759"/>
<comment type="similarity">
    <text evidence="2">Belongs to the ATPase d subunit family.</text>
</comment>
<dbReference type="SUPFAM" id="SSF161065">
    <property type="entry name" value="ATP synthase D chain-like"/>
    <property type="match status" value="1"/>
</dbReference>
<dbReference type="Pfam" id="PF05873">
    <property type="entry name" value="Mt_ATP-synt_D"/>
    <property type="match status" value="1"/>
</dbReference>
<keyword evidence="7" id="KW-0406">Ion transport</keyword>
<evidence type="ECO:0000256" key="10">
    <source>
        <dbReference type="SAM" id="Coils"/>
    </source>
</evidence>
<evidence type="ECO:0000256" key="3">
    <source>
        <dbReference type="ARBA" id="ARBA00022448"/>
    </source>
</evidence>
<proteinExistence type="inferred from homology"/>
<evidence type="ECO:0000313" key="12">
    <source>
        <dbReference type="Proteomes" id="UP000054560"/>
    </source>
</evidence>
<evidence type="ECO:0000256" key="6">
    <source>
        <dbReference type="ARBA" id="ARBA00022792"/>
    </source>
</evidence>
<keyword evidence="9" id="KW-0472">Membrane</keyword>
<comment type="subcellular location">
    <subcellularLocation>
        <location evidence="1">Mitochondrion inner membrane</location>
    </subcellularLocation>
</comment>
<dbReference type="GO" id="GO:0015986">
    <property type="term" value="P:proton motive force-driven ATP synthesis"/>
    <property type="evidence" value="ECO:0007669"/>
    <property type="project" value="InterPro"/>
</dbReference>
<name>A0A0L0GFL3_9EUKA</name>
<evidence type="ECO:0000256" key="8">
    <source>
        <dbReference type="ARBA" id="ARBA00023128"/>
    </source>
</evidence>
<dbReference type="Gene3D" id="6.10.280.70">
    <property type="match status" value="1"/>
</dbReference>
<dbReference type="EMBL" id="KQ241603">
    <property type="protein sequence ID" value="KNC87626.1"/>
    <property type="molecule type" value="Genomic_DNA"/>
</dbReference>
<dbReference type="GO" id="GO:0045259">
    <property type="term" value="C:proton-transporting ATP synthase complex"/>
    <property type="evidence" value="ECO:0007669"/>
    <property type="project" value="UniProtKB-KW"/>
</dbReference>
<keyword evidence="12" id="KW-1185">Reference proteome</keyword>
<evidence type="ECO:0000313" key="11">
    <source>
        <dbReference type="EMBL" id="KNC87626.1"/>
    </source>
</evidence>
<dbReference type="InterPro" id="IPR008689">
    <property type="entry name" value="ATP_synth_F0_dsu_mt"/>
</dbReference>
<evidence type="ECO:0000256" key="9">
    <source>
        <dbReference type="ARBA" id="ARBA00023136"/>
    </source>
</evidence>
<reference evidence="11 12" key="1">
    <citation type="submission" date="2011-02" db="EMBL/GenBank/DDBJ databases">
        <title>The Genome Sequence of Sphaeroforma arctica JP610.</title>
        <authorList>
            <consortium name="The Broad Institute Genome Sequencing Platform"/>
            <person name="Russ C."/>
            <person name="Cuomo C."/>
            <person name="Young S.K."/>
            <person name="Zeng Q."/>
            <person name="Gargeya S."/>
            <person name="Alvarado L."/>
            <person name="Berlin A."/>
            <person name="Chapman S.B."/>
            <person name="Chen Z."/>
            <person name="Freedman E."/>
            <person name="Gellesch M."/>
            <person name="Goldberg J."/>
            <person name="Griggs A."/>
            <person name="Gujja S."/>
            <person name="Heilman E."/>
            <person name="Heiman D."/>
            <person name="Howarth C."/>
            <person name="Mehta T."/>
            <person name="Neiman D."/>
            <person name="Pearson M."/>
            <person name="Roberts A."/>
            <person name="Saif S."/>
            <person name="Shea T."/>
            <person name="Shenoy N."/>
            <person name="Sisk P."/>
            <person name="Stolte C."/>
            <person name="Sykes S."/>
            <person name="White J."/>
            <person name="Yandava C."/>
            <person name="Burger G."/>
            <person name="Gray M.W."/>
            <person name="Holland P.W.H."/>
            <person name="King N."/>
            <person name="Lang F.B.F."/>
            <person name="Roger A.J."/>
            <person name="Ruiz-Trillo I."/>
            <person name="Haas B."/>
            <person name="Nusbaum C."/>
            <person name="Birren B."/>
        </authorList>
    </citation>
    <scope>NUCLEOTIDE SEQUENCE [LARGE SCALE GENOMIC DNA]</scope>
    <source>
        <strain evidence="11 12">JP610</strain>
    </source>
</reference>
<evidence type="ECO:0000256" key="5">
    <source>
        <dbReference type="ARBA" id="ARBA00022781"/>
    </source>
</evidence>
<evidence type="ECO:0000256" key="7">
    <source>
        <dbReference type="ARBA" id="ARBA00023065"/>
    </source>
</evidence>
<evidence type="ECO:0000256" key="4">
    <source>
        <dbReference type="ARBA" id="ARBA00022547"/>
    </source>
</evidence>
<protein>
    <submittedName>
        <fullName evidence="11">Uncharacterized protein</fullName>
    </submittedName>
</protein>
<feature type="coiled-coil region" evidence="10">
    <location>
        <begin position="98"/>
        <end position="132"/>
    </location>
</feature>
<dbReference type="STRING" id="667725.A0A0L0GFL3"/>
<dbReference type="AlphaFoldDB" id="A0A0L0GFL3"/>
<dbReference type="RefSeq" id="XP_014161528.1">
    <property type="nucleotide sequence ID" value="XM_014306053.1"/>
</dbReference>
<organism evidence="11 12">
    <name type="scientific">Sphaeroforma arctica JP610</name>
    <dbReference type="NCBI Taxonomy" id="667725"/>
    <lineage>
        <taxon>Eukaryota</taxon>
        <taxon>Ichthyosporea</taxon>
        <taxon>Ichthyophonida</taxon>
        <taxon>Sphaeroforma</taxon>
    </lineage>
</organism>
<keyword evidence="4" id="KW-0138">CF(0)</keyword>
<keyword evidence="3" id="KW-0813">Transport</keyword>
<keyword evidence="6" id="KW-0999">Mitochondrion inner membrane</keyword>
<keyword evidence="10" id="KW-0175">Coiled coil</keyword>